<dbReference type="SUPFAM" id="SSF53067">
    <property type="entry name" value="Actin-like ATPase domain"/>
    <property type="match status" value="2"/>
</dbReference>
<feature type="binding site" evidence="9">
    <location>
        <position position="16"/>
    </location>
    <ligand>
        <name>ATP</name>
        <dbReference type="ChEBI" id="CHEBI:30616"/>
    </ligand>
</feature>
<keyword evidence="8 9" id="KW-0460">Magnesium</keyword>
<feature type="site" description="Transition state stabilizer" evidence="9">
    <location>
        <position position="242"/>
    </location>
</feature>
<dbReference type="Pfam" id="PF00871">
    <property type="entry name" value="Acetate_kinase"/>
    <property type="match status" value="1"/>
</dbReference>
<keyword evidence="12" id="KW-1185">Reference proteome</keyword>
<feature type="binding site" evidence="9">
    <location>
        <begin position="209"/>
        <end position="213"/>
    </location>
    <ligand>
        <name>ATP</name>
        <dbReference type="ChEBI" id="CHEBI:30616"/>
    </ligand>
</feature>
<keyword evidence="6 9" id="KW-0418">Kinase</keyword>
<dbReference type="GO" id="GO:0005524">
    <property type="term" value="F:ATP binding"/>
    <property type="evidence" value="ECO:0007669"/>
    <property type="project" value="UniProtKB-KW"/>
</dbReference>
<dbReference type="InterPro" id="IPR023865">
    <property type="entry name" value="Aliphatic_acid_kinase_CS"/>
</dbReference>
<keyword evidence="7 9" id="KW-0067">ATP-binding</keyword>
<dbReference type="Gene3D" id="3.30.420.40">
    <property type="match status" value="2"/>
</dbReference>
<dbReference type="InterPro" id="IPR000890">
    <property type="entry name" value="Aliphatic_acid_kin_short-chain"/>
</dbReference>
<evidence type="ECO:0000256" key="2">
    <source>
        <dbReference type="ARBA" id="ARBA00022490"/>
    </source>
</evidence>
<dbReference type="InterPro" id="IPR043129">
    <property type="entry name" value="ATPase_NBD"/>
</dbReference>
<comment type="catalytic activity">
    <reaction evidence="9">
        <text>acetate + ATP = acetyl phosphate + ADP</text>
        <dbReference type="Rhea" id="RHEA:11352"/>
        <dbReference type="ChEBI" id="CHEBI:22191"/>
        <dbReference type="ChEBI" id="CHEBI:30089"/>
        <dbReference type="ChEBI" id="CHEBI:30616"/>
        <dbReference type="ChEBI" id="CHEBI:456216"/>
        <dbReference type="EC" id="2.7.2.1"/>
    </reaction>
</comment>
<dbReference type="EMBL" id="FMAI01000004">
    <property type="protein sequence ID" value="SCB25288.1"/>
    <property type="molecule type" value="Genomic_DNA"/>
</dbReference>
<comment type="function">
    <text evidence="9">Catalyzes the formation of acetyl phosphate from acetate and ATP. Can also catalyze the reverse reaction.</text>
</comment>
<evidence type="ECO:0000256" key="10">
    <source>
        <dbReference type="RuleBase" id="RU003835"/>
    </source>
</evidence>
<keyword evidence="3 9" id="KW-0808">Transferase</keyword>
<dbReference type="NCBIfam" id="TIGR00016">
    <property type="entry name" value="ackA"/>
    <property type="match status" value="1"/>
</dbReference>
<dbReference type="Proteomes" id="UP000199184">
    <property type="component" value="Unassembled WGS sequence"/>
</dbReference>
<comment type="subcellular location">
    <subcellularLocation>
        <location evidence="9">Cytoplasm</location>
    </subcellularLocation>
</comment>
<dbReference type="HAMAP" id="MF_00020">
    <property type="entry name" value="Acetate_kinase"/>
    <property type="match status" value="1"/>
</dbReference>
<name>A0A1C3VC72_9BRAD</name>
<reference evidence="12" key="1">
    <citation type="submission" date="2016-08" db="EMBL/GenBank/DDBJ databases">
        <authorList>
            <person name="Varghese N."/>
            <person name="Submissions Spin"/>
        </authorList>
    </citation>
    <scope>NUCLEOTIDE SEQUENCE [LARGE SCALE GENOMIC DNA]</scope>
    <source>
        <strain evidence="12">ERR11</strain>
    </source>
</reference>
<evidence type="ECO:0000313" key="11">
    <source>
        <dbReference type="EMBL" id="SCB25288.1"/>
    </source>
</evidence>
<dbReference type="PROSITE" id="PS01075">
    <property type="entry name" value="ACETATE_KINASE_1"/>
    <property type="match status" value="1"/>
</dbReference>
<sequence length="400" mass="42950">MPDTVLVLNSGSSSIKFGLFEISAVEPSLLCKGLLDEHEAKPRLVVKSPAGEDLFETRTEAPDADGGHLFADVLAFIEDRFGEHHLHLRAVGHRIVHGGPDYSGPVALTDDVVAKLEALTPLAPLHQPRCLAPIRALAAIRPALRQIACLDTAFHHGLAPPASRFAIPRRYEERGVRRYGFHGLSFEYVAGRLAEIAPELVAKRTVIAHLGNGASLCALRNGRSVDTTMGLTPLDGLVMGTRCGTIDPGVLLYLQQHEKMSIEDVQHLLYHQSGLFGVSGISADMRTLLASGEIAARDAVDLFTLRAAQQVAMMATTLGGLDCLVFTGGIGEHAKEIRSAIGERLGWLGVRIDAAANEEARERISAGDSAAEVFVIPTNEELAIARHCAAVLRTMRNPAN</sequence>
<dbReference type="GO" id="GO:0005829">
    <property type="term" value="C:cytosol"/>
    <property type="evidence" value="ECO:0007669"/>
    <property type="project" value="TreeGrafter"/>
</dbReference>
<dbReference type="PRINTS" id="PR00471">
    <property type="entry name" value="ACETATEKNASE"/>
</dbReference>
<dbReference type="GO" id="GO:0006085">
    <property type="term" value="P:acetyl-CoA biosynthetic process"/>
    <property type="evidence" value="ECO:0007669"/>
    <property type="project" value="UniProtKB-UniRule"/>
</dbReference>
<keyword evidence="4 9" id="KW-0479">Metal-binding</keyword>
<dbReference type="GO" id="GO:0008776">
    <property type="term" value="F:acetate kinase activity"/>
    <property type="evidence" value="ECO:0007669"/>
    <property type="project" value="UniProtKB-UniRule"/>
</dbReference>
<accession>A0A1C3VC72</accession>
<feature type="binding site" evidence="9">
    <location>
        <position position="94"/>
    </location>
    <ligand>
        <name>substrate</name>
    </ligand>
</feature>
<dbReference type="GO" id="GO:0006083">
    <property type="term" value="P:acetate metabolic process"/>
    <property type="evidence" value="ECO:0007669"/>
    <property type="project" value="TreeGrafter"/>
</dbReference>
<dbReference type="RefSeq" id="WP_091956060.1">
    <property type="nucleotide sequence ID" value="NZ_FMAI01000004.1"/>
</dbReference>
<evidence type="ECO:0000256" key="3">
    <source>
        <dbReference type="ARBA" id="ARBA00022679"/>
    </source>
</evidence>
<dbReference type="UniPathway" id="UPA00340">
    <property type="reaction ID" value="UER00458"/>
</dbReference>
<keyword evidence="5 9" id="KW-0547">Nucleotide-binding</keyword>
<evidence type="ECO:0000256" key="9">
    <source>
        <dbReference type="HAMAP-Rule" id="MF_00020"/>
    </source>
</evidence>
<comment type="pathway">
    <text evidence="9">Metabolic intermediate biosynthesis; acetyl-CoA biosynthesis; acetyl-CoA from acetate: step 1/2.</text>
</comment>
<evidence type="ECO:0000256" key="6">
    <source>
        <dbReference type="ARBA" id="ARBA00022777"/>
    </source>
</evidence>
<evidence type="ECO:0000256" key="8">
    <source>
        <dbReference type="ARBA" id="ARBA00022842"/>
    </source>
</evidence>
<dbReference type="PANTHER" id="PTHR21060">
    <property type="entry name" value="ACETATE KINASE"/>
    <property type="match status" value="1"/>
</dbReference>
<evidence type="ECO:0000256" key="7">
    <source>
        <dbReference type="ARBA" id="ARBA00022840"/>
    </source>
</evidence>
<dbReference type="PANTHER" id="PTHR21060:SF21">
    <property type="entry name" value="ACETATE KINASE"/>
    <property type="match status" value="1"/>
</dbReference>
<evidence type="ECO:0000256" key="5">
    <source>
        <dbReference type="ARBA" id="ARBA00022741"/>
    </source>
</evidence>
<dbReference type="InterPro" id="IPR004372">
    <property type="entry name" value="Ac/propionate_kinase"/>
</dbReference>
<organism evidence="11 12">
    <name type="scientific">Bradyrhizobium shewense</name>
    <dbReference type="NCBI Taxonomy" id="1761772"/>
    <lineage>
        <taxon>Bacteria</taxon>
        <taxon>Pseudomonadati</taxon>
        <taxon>Pseudomonadota</taxon>
        <taxon>Alphaproteobacteria</taxon>
        <taxon>Hyphomicrobiales</taxon>
        <taxon>Nitrobacteraceae</taxon>
        <taxon>Bradyrhizobium</taxon>
    </lineage>
</organism>
<evidence type="ECO:0000313" key="12">
    <source>
        <dbReference type="Proteomes" id="UP000199184"/>
    </source>
</evidence>
<comment type="similarity">
    <text evidence="1 9 10">Belongs to the acetokinase family.</text>
</comment>
<dbReference type="EC" id="2.7.2.1" evidence="9"/>
<evidence type="ECO:0000256" key="4">
    <source>
        <dbReference type="ARBA" id="ARBA00022723"/>
    </source>
</evidence>
<feature type="binding site" evidence="9">
    <location>
        <begin position="284"/>
        <end position="286"/>
    </location>
    <ligand>
        <name>ATP</name>
        <dbReference type="ChEBI" id="CHEBI:30616"/>
    </ligand>
</feature>
<feature type="binding site" evidence="9">
    <location>
        <position position="9"/>
    </location>
    <ligand>
        <name>Mg(2+)</name>
        <dbReference type="ChEBI" id="CHEBI:18420"/>
    </ligand>
</feature>
<comment type="cofactor">
    <cofactor evidence="9">
        <name>Mg(2+)</name>
        <dbReference type="ChEBI" id="CHEBI:18420"/>
    </cofactor>
    <cofactor evidence="9">
        <name>Mn(2+)</name>
        <dbReference type="ChEBI" id="CHEBI:29035"/>
    </cofactor>
    <text evidence="9">Mg(2+). Can also accept Mn(2+).</text>
</comment>
<dbReference type="PROSITE" id="PS01076">
    <property type="entry name" value="ACETATE_KINASE_2"/>
    <property type="match status" value="1"/>
</dbReference>
<dbReference type="PIRSF" id="PIRSF000722">
    <property type="entry name" value="Acetate_prop_kin"/>
    <property type="match status" value="1"/>
</dbReference>
<protein>
    <recommendedName>
        <fullName evidence="9">Acetate kinase</fullName>
        <ecNumber evidence="9">2.7.2.1</ecNumber>
    </recommendedName>
    <alternativeName>
        <fullName evidence="9">Acetokinase</fullName>
    </alternativeName>
</protein>
<feature type="active site" description="Proton donor/acceptor" evidence="9">
    <location>
        <position position="151"/>
    </location>
</feature>
<proteinExistence type="inferred from homology"/>
<keyword evidence="2 9" id="KW-0963">Cytoplasm</keyword>
<dbReference type="AlphaFoldDB" id="A0A1C3VC72"/>
<comment type="subunit">
    <text evidence="9">Homodimer.</text>
</comment>
<feature type="binding site" evidence="9">
    <location>
        <begin position="329"/>
        <end position="333"/>
    </location>
    <ligand>
        <name>ATP</name>
        <dbReference type="ChEBI" id="CHEBI:30616"/>
    </ligand>
</feature>
<feature type="site" description="Transition state stabilizer" evidence="9">
    <location>
        <position position="182"/>
    </location>
</feature>
<evidence type="ECO:0000256" key="1">
    <source>
        <dbReference type="ARBA" id="ARBA00008748"/>
    </source>
</evidence>
<gene>
    <name evidence="9" type="primary">ackA</name>
    <name evidence="11" type="ORF">GA0061098_100422</name>
</gene>
<dbReference type="GO" id="GO:0000287">
    <property type="term" value="F:magnesium ion binding"/>
    <property type="evidence" value="ECO:0007669"/>
    <property type="project" value="UniProtKB-UniRule"/>
</dbReference>
<feature type="binding site" evidence="9">
    <location>
        <position position="380"/>
    </location>
    <ligand>
        <name>Mg(2+)</name>
        <dbReference type="ChEBI" id="CHEBI:18420"/>
    </ligand>
</feature>